<accession>A0A414PRC0</accession>
<proteinExistence type="predicted"/>
<dbReference type="Proteomes" id="UP000284676">
    <property type="component" value="Unassembled WGS sequence"/>
</dbReference>
<dbReference type="Gene3D" id="3.30.1930.10">
    <property type="entry name" value="capsid protein of prophage domain"/>
    <property type="match status" value="1"/>
</dbReference>
<evidence type="ECO:0000313" key="1">
    <source>
        <dbReference type="EMBL" id="RHF71084.1"/>
    </source>
</evidence>
<dbReference type="Pfam" id="PF03864">
    <property type="entry name" value="Phage_cap_E"/>
    <property type="match status" value="1"/>
</dbReference>
<dbReference type="AlphaFoldDB" id="A0A414PRC0"/>
<dbReference type="InterPro" id="IPR005564">
    <property type="entry name" value="Major_capsid_GpE"/>
</dbReference>
<dbReference type="Gene3D" id="3.15.30.10">
    <property type="entry name" value="putative capsid protein of prophage domain like"/>
    <property type="match status" value="1"/>
</dbReference>
<name>A0A414PRC0_FUSMR</name>
<protein>
    <submittedName>
        <fullName evidence="1">Phage capsid protein</fullName>
    </submittedName>
</protein>
<reference evidence="1 2" key="1">
    <citation type="submission" date="2018-08" db="EMBL/GenBank/DDBJ databases">
        <title>A genome reference for cultivated species of the human gut microbiota.</title>
        <authorList>
            <person name="Zou Y."/>
            <person name="Xue W."/>
            <person name="Luo G."/>
        </authorList>
    </citation>
    <scope>NUCLEOTIDE SEQUENCE [LARGE SCALE GENOMIC DNA]</scope>
    <source>
        <strain evidence="1 2">AM25-1</strain>
    </source>
</reference>
<organism evidence="1 2">
    <name type="scientific">Fusobacterium mortiferum</name>
    <dbReference type="NCBI Taxonomy" id="850"/>
    <lineage>
        <taxon>Bacteria</taxon>
        <taxon>Fusobacteriati</taxon>
        <taxon>Fusobacteriota</taxon>
        <taxon>Fusobacteriia</taxon>
        <taxon>Fusobacteriales</taxon>
        <taxon>Fusobacteriaceae</taxon>
        <taxon>Fusobacterium</taxon>
    </lineage>
</organism>
<evidence type="ECO:0000313" key="2">
    <source>
        <dbReference type="Proteomes" id="UP000284676"/>
    </source>
</evidence>
<gene>
    <name evidence="1" type="ORF">DW663_09200</name>
</gene>
<comment type="caution">
    <text evidence="1">The sequence shown here is derived from an EMBL/GenBank/DDBJ whole genome shotgun (WGS) entry which is preliminary data.</text>
</comment>
<dbReference type="RefSeq" id="WP_118234542.1">
    <property type="nucleotide sequence ID" value="NZ_QRHL01000018.1"/>
</dbReference>
<dbReference type="EMBL" id="QRHL01000018">
    <property type="protein sequence ID" value="RHF71084.1"/>
    <property type="molecule type" value="Genomic_DNA"/>
</dbReference>
<sequence>MYELQVLIAALGQIKRPNMFLWNLLVRATKERETAKFEVHTKNARRTMAPFVGKYSGGQFFEKDGFTINEFEPGKIMPKTVAHADDLLKQQFGQTQYGNYVSAEDRAVNQLVDELEELDTAITRTENWMLGKLMTTGVMPIVGKTVNRAITFGEANTEDLSGNDLWSDTTNSDPINYIKIKQLEVLKETGILIDSIVLGSDTATAFQNHPKVTEKLKYTSADVLRIEPRSLGDGAKFLGTIPELNVDIYVFVDWVINPETKEEEEIFPSKGILGVKKGSVVVNYGAIAQLNDAEENQIFIGNRIPKRWADKDNDVKYLRLGSAPLPVPDDARGWFYSAVLD</sequence>